<dbReference type="STRING" id="1432307.W9CT68"/>
<dbReference type="HOGENOM" id="CLU_007383_9_2_1"/>
<protein>
    <recommendedName>
        <fullName evidence="3">NAD-dependent epimerase/dehydratase domain-containing protein</fullName>
    </recommendedName>
</protein>
<evidence type="ECO:0000256" key="1">
    <source>
        <dbReference type="ARBA" id="ARBA00023002"/>
    </source>
</evidence>
<dbReference type="OrthoDB" id="2735536at2759"/>
<sequence length="366" mass="39272">MAISSSNNRTVLITGINGYLASVLGLRLLQAGYSLRGTSRRLSSTESLLKGPYAPYIDRVKVYEVPDMTIPGAFDEAVKGVNGIFHTASPIDFTLTTYAQMVTPALKGTDSLLSSALKSGSQLETVVITSSVIAVTNPRTDAHVFTESDFASAALAQAQLDLQEGRQSSGGILYGASKTAADQAVWKFRDEQKPAFAITTINPGVVIGPPVFLPATGEKLNETLRPLYRLLSGATKTIPPNIGSGSFVDVRDVAYMHVWVYEHPEKSNGQRYIACAGSGHAQAEADILRDYFKEKGEDAIVENIPLGNPGEGYVGFDKETGKVESVGWTPGKPSVSGERAEREMGFSYRGLRESTVETAEALRSLL</sequence>
<proteinExistence type="inferred from homology"/>
<organism evidence="4 5">
    <name type="scientific">Sclerotinia borealis (strain F-4128)</name>
    <dbReference type="NCBI Taxonomy" id="1432307"/>
    <lineage>
        <taxon>Eukaryota</taxon>
        <taxon>Fungi</taxon>
        <taxon>Dikarya</taxon>
        <taxon>Ascomycota</taxon>
        <taxon>Pezizomycotina</taxon>
        <taxon>Leotiomycetes</taxon>
        <taxon>Helotiales</taxon>
        <taxon>Sclerotiniaceae</taxon>
        <taxon>Sclerotinia</taxon>
    </lineage>
</organism>
<feature type="domain" description="NAD-dependent epimerase/dehydratase" evidence="3">
    <location>
        <begin position="11"/>
        <end position="272"/>
    </location>
</feature>
<gene>
    <name evidence="4" type="ORF">SBOR_0481</name>
</gene>
<dbReference type="AlphaFoldDB" id="W9CT68"/>
<evidence type="ECO:0000256" key="2">
    <source>
        <dbReference type="ARBA" id="ARBA00023445"/>
    </source>
</evidence>
<dbReference type="Gene3D" id="3.40.50.720">
    <property type="entry name" value="NAD(P)-binding Rossmann-like Domain"/>
    <property type="match status" value="1"/>
</dbReference>
<dbReference type="PANTHER" id="PTHR10366">
    <property type="entry name" value="NAD DEPENDENT EPIMERASE/DEHYDRATASE"/>
    <property type="match status" value="1"/>
</dbReference>
<accession>W9CT68</accession>
<comment type="similarity">
    <text evidence="2">Belongs to the NAD(P)-dependent epimerase/dehydratase family. Dihydroflavonol-4-reductase subfamily.</text>
</comment>
<dbReference type="PANTHER" id="PTHR10366:SF564">
    <property type="entry name" value="STEROL-4-ALPHA-CARBOXYLATE 3-DEHYDROGENASE, DECARBOXYLATING"/>
    <property type="match status" value="1"/>
</dbReference>
<dbReference type="InterPro" id="IPR050425">
    <property type="entry name" value="NAD(P)_dehydrat-like"/>
</dbReference>
<evidence type="ECO:0000313" key="4">
    <source>
        <dbReference type="EMBL" id="ESZ99071.1"/>
    </source>
</evidence>
<keyword evidence="1" id="KW-0560">Oxidoreductase</keyword>
<dbReference type="EMBL" id="AYSA01000024">
    <property type="protein sequence ID" value="ESZ99071.1"/>
    <property type="molecule type" value="Genomic_DNA"/>
</dbReference>
<evidence type="ECO:0000259" key="3">
    <source>
        <dbReference type="Pfam" id="PF01370"/>
    </source>
</evidence>
<dbReference type="SUPFAM" id="SSF51735">
    <property type="entry name" value="NAD(P)-binding Rossmann-fold domains"/>
    <property type="match status" value="1"/>
</dbReference>
<dbReference type="InterPro" id="IPR001509">
    <property type="entry name" value="Epimerase_deHydtase"/>
</dbReference>
<dbReference type="Pfam" id="PF01370">
    <property type="entry name" value="Epimerase"/>
    <property type="match status" value="1"/>
</dbReference>
<comment type="caution">
    <text evidence="4">The sequence shown here is derived from an EMBL/GenBank/DDBJ whole genome shotgun (WGS) entry which is preliminary data.</text>
</comment>
<keyword evidence="5" id="KW-1185">Reference proteome</keyword>
<evidence type="ECO:0000313" key="5">
    <source>
        <dbReference type="Proteomes" id="UP000019487"/>
    </source>
</evidence>
<reference evidence="4 5" key="1">
    <citation type="journal article" date="2014" name="Genome Announc.">
        <title>Draft genome sequence of Sclerotinia borealis, a psychrophilic plant pathogenic fungus.</title>
        <authorList>
            <person name="Mardanov A.V."/>
            <person name="Beletsky A.V."/>
            <person name="Kadnikov V.V."/>
            <person name="Ignatov A.N."/>
            <person name="Ravin N.V."/>
        </authorList>
    </citation>
    <scope>NUCLEOTIDE SEQUENCE [LARGE SCALE GENOMIC DNA]</scope>
    <source>
        <strain evidence="5">F-4157</strain>
    </source>
</reference>
<dbReference type="Proteomes" id="UP000019487">
    <property type="component" value="Unassembled WGS sequence"/>
</dbReference>
<name>W9CT68_SCLBF</name>
<dbReference type="GO" id="GO:0016616">
    <property type="term" value="F:oxidoreductase activity, acting on the CH-OH group of donors, NAD or NADP as acceptor"/>
    <property type="evidence" value="ECO:0007669"/>
    <property type="project" value="TreeGrafter"/>
</dbReference>
<dbReference type="InterPro" id="IPR036291">
    <property type="entry name" value="NAD(P)-bd_dom_sf"/>
</dbReference>